<protein>
    <recommendedName>
        <fullName evidence="4">Endospore coat-associated protein</fullName>
    </recommendedName>
</protein>
<feature type="compositionally biased region" description="Basic and acidic residues" evidence="1">
    <location>
        <begin position="75"/>
        <end position="89"/>
    </location>
</feature>
<proteinExistence type="predicted"/>
<dbReference type="InterPro" id="IPR026838">
    <property type="entry name" value="YheC/D"/>
</dbReference>
<evidence type="ECO:0000313" key="3">
    <source>
        <dbReference type="Proteomes" id="UP000187465"/>
    </source>
</evidence>
<dbReference type="Pfam" id="PF14398">
    <property type="entry name" value="ATPgrasp_YheCD"/>
    <property type="match status" value="1"/>
</dbReference>
<evidence type="ECO:0000256" key="1">
    <source>
        <dbReference type="SAM" id="MobiDB-lite"/>
    </source>
</evidence>
<accession>A0A1R0X8T4</accession>
<feature type="region of interest" description="Disordered" evidence="1">
    <location>
        <begin position="69"/>
        <end position="89"/>
    </location>
</feature>
<reference evidence="2 3" key="1">
    <citation type="submission" date="2016-10" db="EMBL/GenBank/DDBJ databases">
        <title>Paenibacillus species isolates.</title>
        <authorList>
            <person name="Beno S.M."/>
        </authorList>
    </citation>
    <scope>NUCLEOTIDE SEQUENCE [LARGE SCALE GENOMIC DNA]</scope>
    <source>
        <strain evidence="2 3">FSL H7-0604</strain>
    </source>
</reference>
<dbReference type="EMBL" id="MKQP01000023">
    <property type="protein sequence ID" value="OMD31088.1"/>
    <property type="molecule type" value="Genomic_DNA"/>
</dbReference>
<dbReference type="SUPFAM" id="SSF56059">
    <property type="entry name" value="Glutathione synthetase ATP-binding domain-like"/>
    <property type="match status" value="1"/>
</dbReference>
<name>A0A1R0X8T4_9BACL</name>
<dbReference type="Gene3D" id="3.30.470.20">
    <property type="entry name" value="ATP-grasp fold, B domain"/>
    <property type="match status" value="1"/>
</dbReference>
<comment type="caution">
    <text evidence="2">The sequence shown here is derived from an EMBL/GenBank/DDBJ whole genome shotgun (WGS) entry which is preliminary data.</text>
</comment>
<sequence length="291" mass="33307">MKIQRVPSKWAKTKVILQNHSLLQYVPDTRKFDVNALKEMLALYTMVYIKPDRGSYGIGVMRAEQRTVTLSTSKQKAEHGTDPDNVNKEEPEEQILYILRYGKTAEVFFSPEELYENLQKRIQNRTYLIQKGIDLLRHQDRPFDLRVLTQKTPSGVWETTGMLGRVAAPQKIVTNYHSGGSILSVSTLLKNYMPPSEVLVTINHLKALGIQIATQLQSAYPGIKEIGLDIAMDQHLDMWLLEVNTLPSIAVFKLFPDKSIYRKIHRYAVAYGRVKARKSPYSTRNKQSTRA</sequence>
<dbReference type="RefSeq" id="WP_051490989.1">
    <property type="nucleotide sequence ID" value="NZ_JARLKA010000010.1"/>
</dbReference>
<evidence type="ECO:0000313" key="2">
    <source>
        <dbReference type="EMBL" id="OMD31088.1"/>
    </source>
</evidence>
<organism evidence="2 3">
    <name type="scientific">Paenibacillus odorifer</name>
    <dbReference type="NCBI Taxonomy" id="189426"/>
    <lineage>
        <taxon>Bacteria</taxon>
        <taxon>Bacillati</taxon>
        <taxon>Bacillota</taxon>
        <taxon>Bacilli</taxon>
        <taxon>Bacillales</taxon>
        <taxon>Paenibacillaceae</taxon>
        <taxon>Paenibacillus</taxon>
    </lineage>
</organism>
<dbReference type="Proteomes" id="UP000187465">
    <property type="component" value="Unassembled WGS sequence"/>
</dbReference>
<gene>
    <name evidence="2" type="ORF">BJP51_01700</name>
</gene>
<dbReference type="AlphaFoldDB" id="A0A1R0X8T4"/>
<evidence type="ECO:0008006" key="4">
    <source>
        <dbReference type="Google" id="ProtNLM"/>
    </source>
</evidence>